<evidence type="ECO:0000256" key="4">
    <source>
        <dbReference type="ARBA" id="ARBA00022603"/>
    </source>
</evidence>
<keyword evidence="5 10" id="KW-0808">Transferase</keyword>
<accession>A0ABV7HRJ9</accession>
<evidence type="ECO:0000256" key="3">
    <source>
        <dbReference type="ARBA" id="ARBA00022552"/>
    </source>
</evidence>
<evidence type="ECO:0000259" key="8">
    <source>
        <dbReference type="Pfam" id="PF10672"/>
    </source>
</evidence>
<keyword evidence="3" id="KW-0698">rRNA processing</keyword>
<dbReference type="Pfam" id="PF10672">
    <property type="entry name" value="Methyltrans_SAM"/>
    <property type="match status" value="1"/>
</dbReference>
<dbReference type="Gene3D" id="3.30.750.80">
    <property type="entry name" value="RNA methyltransferase domain (HRMD) like"/>
    <property type="match status" value="1"/>
</dbReference>
<evidence type="ECO:0000259" key="9">
    <source>
        <dbReference type="Pfam" id="PF17785"/>
    </source>
</evidence>
<dbReference type="Proteomes" id="UP001595548">
    <property type="component" value="Unassembled WGS sequence"/>
</dbReference>
<dbReference type="SUPFAM" id="SSF88697">
    <property type="entry name" value="PUA domain-like"/>
    <property type="match status" value="1"/>
</dbReference>
<dbReference type="CDD" id="cd21153">
    <property type="entry name" value="PUA_RlmI"/>
    <property type="match status" value="1"/>
</dbReference>
<organism evidence="10 11">
    <name type="scientific">Gilvimarinus japonicus</name>
    <dbReference type="NCBI Taxonomy" id="1796469"/>
    <lineage>
        <taxon>Bacteria</taxon>
        <taxon>Pseudomonadati</taxon>
        <taxon>Pseudomonadota</taxon>
        <taxon>Gammaproteobacteria</taxon>
        <taxon>Cellvibrionales</taxon>
        <taxon>Cellvibrionaceae</taxon>
        <taxon>Gilvimarinus</taxon>
    </lineage>
</organism>
<comment type="similarity">
    <text evidence="7">Belongs to the methyltransferase superfamily. RlmI family.</text>
</comment>
<dbReference type="Gene3D" id="3.40.50.150">
    <property type="entry name" value="Vaccinia Virus protein VP39"/>
    <property type="match status" value="1"/>
</dbReference>
<proteinExistence type="inferred from homology"/>
<evidence type="ECO:0000256" key="1">
    <source>
        <dbReference type="ARBA" id="ARBA00004496"/>
    </source>
</evidence>
<sequence>MNLPSLYLKPQTDRRLRRGHLWVYSNEVDVKRSPLKVFSPGQQVRLLNNRDELLGVALINPASLICARLISRDETLLDARLLQSRFANALSLREQAFSQPYYRLIFGDSDLLPGLVVDRFGDYLVVQIASAGMEAVRDLVVEQLVALLQPVGVLLANDHSARELEGLTRYTEVAYGTVPDEVELIENETRFVAPVASGQKTGWFFDHRVGRAQLRQWVKGKRVLDVFSYIGGWGIQAATAGAERVVCVDASARAIAGVIANAELNGVQDCVSGRQGKAIEVMKALLAEGAKFDVVVLDPPAFIKRRKDQKAGEAAYRHINELGLKLLADGGLLVSASCSMHLATETLTDIVRASAQKAGRDARLIHFSGQGPDHPVHSAIAETNYLKAVFARVFNRDH</sequence>
<comment type="caution">
    <text evidence="10">The sequence shown here is derived from an EMBL/GenBank/DDBJ whole genome shotgun (WGS) entry which is preliminary data.</text>
</comment>
<evidence type="ECO:0000256" key="5">
    <source>
        <dbReference type="ARBA" id="ARBA00022679"/>
    </source>
</evidence>
<dbReference type="InterPro" id="IPR019614">
    <property type="entry name" value="SAM-dep_methyl-trfase"/>
</dbReference>
<keyword evidence="6" id="KW-0949">S-adenosyl-L-methionine</keyword>
<dbReference type="Gene3D" id="2.30.130.10">
    <property type="entry name" value="PUA domain"/>
    <property type="match status" value="1"/>
</dbReference>
<gene>
    <name evidence="10" type="ORF">ACFOEB_14735</name>
</gene>
<keyword evidence="2" id="KW-0963">Cytoplasm</keyword>
<dbReference type="Pfam" id="PF17785">
    <property type="entry name" value="PUA_3"/>
    <property type="match status" value="1"/>
</dbReference>
<evidence type="ECO:0000256" key="6">
    <source>
        <dbReference type="ARBA" id="ARBA00022691"/>
    </source>
</evidence>
<evidence type="ECO:0000256" key="2">
    <source>
        <dbReference type="ARBA" id="ARBA00022490"/>
    </source>
</evidence>
<dbReference type="CDD" id="cd11572">
    <property type="entry name" value="RlmI_M_like"/>
    <property type="match status" value="1"/>
</dbReference>
<feature type="domain" description="S-adenosylmethionine-dependent methyltransferase" evidence="8">
    <location>
        <begin position="181"/>
        <end position="387"/>
    </location>
</feature>
<dbReference type="PANTHER" id="PTHR42873:SF1">
    <property type="entry name" value="S-ADENOSYLMETHIONINE-DEPENDENT METHYLTRANSFERASE DOMAIN-CONTAINING PROTEIN"/>
    <property type="match status" value="1"/>
</dbReference>
<keyword evidence="11" id="KW-1185">Reference proteome</keyword>
<dbReference type="PANTHER" id="PTHR42873">
    <property type="entry name" value="RIBOSOMAL RNA LARGE SUBUNIT METHYLTRANSFERASE"/>
    <property type="match status" value="1"/>
</dbReference>
<dbReference type="CDD" id="cd02440">
    <property type="entry name" value="AdoMet_MTases"/>
    <property type="match status" value="1"/>
</dbReference>
<dbReference type="EMBL" id="JBHRTL010000031">
    <property type="protein sequence ID" value="MFC3156465.1"/>
    <property type="molecule type" value="Genomic_DNA"/>
</dbReference>
<evidence type="ECO:0000313" key="11">
    <source>
        <dbReference type="Proteomes" id="UP001595548"/>
    </source>
</evidence>
<comment type="subcellular location">
    <subcellularLocation>
        <location evidence="1">Cytoplasm</location>
    </subcellularLocation>
</comment>
<dbReference type="InterPro" id="IPR015947">
    <property type="entry name" value="PUA-like_sf"/>
</dbReference>
<dbReference type="InterPro" id="IPR041532">
    <property type="entry name" value="RlmI-like_PUA"/>
</dbReference>
<dbReference type="GO" id="GO:0032259">
    <property type="term" value="P:methylation"/>
    <property type="evidence" value="ECO:0007669"/>
    <property type="project" value="UniProtKB-KW"/>
</dbReference>
<dbReference type="RefSeq" id="WP_382417718.1">
    <property type="nucleotide sequence ID" value="NZ_AP031500.1"/>
</dbReference>
<name>A0ABV7HRJ9_9GAMM</name>
<feature type="domain" description="RlmI-like PUA" evidence="9">
    <location>
        <begin position="6"/>
        <end position="72"/>
    </location>
</feature>
<reference evidence="11" key="1">
    <citation type="journal article" date="2019" name="Int. J. Syst. Evol. Microbiol.">
        <title>The Global Catalogue of Microorganisms (GCM) 10K type strain sequencing project: providing services to taxonomists for standard genome sequencing and annotation.</title>
        <authorList>
            <consortium name="The Broad Institute Genomics Platform"/>
            <consortium name="The Broad Institute Genome Sequencing Center for Infectious Disease"/>
            <person name="Wu L."/>
            <person name="Ma J."/>
        </authorList>
    </citation>
    <scope>NUCLEOTIDE SEQUENCE [LARGE SCALE GENOMIC DNA]</scope>
    <source>
        <strain evidence="11">KCTC 52141</strain>
    </source>
</reference>
<keyword evidence="4 10" id="KW-0489">Methyltransferase</keyword>
<evidence type="ECO:0000313" key="10">
    <source>
        <dbReference type="EMBL" id="MFC3156465.1"/>
    </source>
</evidence>
<dbReference type="InterPro" id="IPR036974">
    <property type="entry name" value="PUA_sf"/>
</dbReference>
<dbReference type="PROSITE" id="PS50890">
    <property type="entry name" value="PUA"/>
    <property type="match status" value="1"/>
</dbReference>
<evidence type="ECO:0000256" key="7">
    <source>
        <dbReference type="ARBA" id="ARBA00038091"/>
    </source>
</evidence>
<dbReference type="InterPro" id="IPR029063">
    <property type="entry name" value="SAM-dependent_MTases_sf"/>
</dbReference>
<dbReference type="SUPFAM" id="SSF53335">
    <property type="entry name" value="S-adenosyl-L-methionine-dependent methyltransferases"/>
    <property type="match status" value="1"/>
</dbReference>
<protein>
    <submittedName>
        <fullName evidence="10">Class I SAM-dependent rRNA methyltransferase</fullName>
        <ecNumber evidence="10">2.1.1.-</ecNumber>
    </submittedName>
</protein>
<dbReference type="GO" id="GO:0008168">
    <property type="term" value="F:methyltransferase activity"/>
    <property type="evidence" value="ECO:0007669"/>
    <property type="project" value="UniProtKB-KW"/>
</dbReference>
<dbReference type="EC" id="2.1.1.-" evidence="10"/>